<protein>
    <submittedName>
        <fullName evidence="2">Uncharacterized protein</fullName>
    </submittedName>
</protein>
<organism evidence="2 3">
    <name type="scientific">Zizania palustris</name>
    <name type="common">Northern wild rice</name>
    <dbReference type="NCBI Taxonomy" id="103762"/>
    <lineage>
        <taxon>Eukaryota</taxon>
        <taxon>Viridiplantae</taxon>
        <taxon>Streptophyta</taxon>
        <taxon>Embryophyta</taxon>
        <taxon>Tracheophyta</taxon>
        <taxon>Spermatophyta</taxon>
        <taxon>Magnoliopsida</taxon>
        <taxon>Liliopsida</taxon>
        <taxon>Poales</taxon>
        <taxon>Poaceae</taxon>
        <taxon>BOP clade</taxon>
        <taxon>Oryzoideae</taxon>
        <taxon>Oryzeae</taxon>
        <taxon>Zizaniinae</taxon>
        <taxon>Zizania</taxon>
    </lineage>
</organism>
<evidence type="ECO:0000313" key="3">
    <source>
        <dbReference type="Proteomes" id="UP000729402"/>
    </source>
</evidence>
<proteinExistence type="predicted"/>
<reference evidence="2" key="2">
    <citation type="submission" date="2021-02" db="EMBL/GenBank/DDBJ databases">
        <authorList>
            <person name="Kimball J.A."/>
            <person name="Haas M.W."/>
            <person name="Macchietto M."/>
            <person name="Kono T."/>
            <person name="Duquette J."/>
            <person name="Shao M."/>
        </authorList>
    </citation>
    <scope>NUCLEOTIDE SEQUENCE</scope>
    <source>
        <tissue evidence="2">Fresh leaf tissue</tissue>
    </source>
</reference>
<dbReference type="Proteomes" id="UP000729402">
    <property type="component" value="Unassembled WGS sequence"/>
</dbReference>
<name>A0A8J5VKY5_ZIZPA</name>
<evidence type="ECO:0000313" key="2">
    <source>
        <dbReference type="EMBL" id="KAG8075422.1"/>
    </source>
</evidence>
<feature type="region of interest" description="Disordered" evidence="1">
    <location>
        <begin position="1"/>
        <end position="71"/>
    </location>
</feature>
<keyword evidence="3" id="KW-1185">Reference proteome</keyword>
<accession>A0A8J5VKY5</accession>
<comment type="caution">
    <text evidence="2">The sequence shown here is derived from an EMBL/GenBank/DDBJ whole genome shotgun (WGS) entry which is preliminary data.</text>
</comment>
<gene>
    <name evidence="2" type="ORF">GUJ93_ZPchr0006g40842</name>
</gene>
<dbReference type="AlphaFoldDB" id="A0A8J5VKY5"/>
<evidence type="ECO:0000256" key="1">
    <source>
        <dbReference type="SAM" id="MobiDB-lite"/>
    </source>
</evidence>
<sequence>MADSSAASAGHPQPAPTVAVAGGDPPVAPYVDPPADAGESLAVDKPDECAPQTAQRPENRKSPQHPLPNGP</sequence>
<reference evidence="2" key="1">
    <citation type="journal article" date="2021" name="bioRxiv">
        <title>Whole Genome Assembly and Annotation of Northern Wild Rice, Zizania palustris L., Supports a Whole Genome Duplication in the Zizania Genus.</title>
        <authorList>
            <person name="Haas M."/>
            <person name="Kono T."/>
            <person name="Macchietto M."/>
            <person name="Millas R."/>
            <person name="McGilp L."/>
            <person name="Shao M."/>
            <person name="Duquette J."/>
            <person name="Hirsch C.N."/>
            <person name="Kimball J."/>
        </authorList>
    </citation>
    <scope>NUCLEOTIDE SEQUENCE</scope>
    <source>
        <tissue evidence="2">Fresh leaf tissue</tissue>
    </source>
</reference>
<dbReference type="EMBL" id="JAAALK010000283">
    <property type="protein sequence ID" value="KAG8075422.1"/>
    <property type="molecule type" value="Genomic_DNA"/>
</dbReference>